<sequence>ATFIRKIRRDTSLTILGSLAGPKTTVEIAQDEKIPIGLAEEMVREVEDAGEVCRDESYGGVGLFNTSSEVRWWQNVFRDYVWDGQME</sequence>
<dbReference type="OrthoDB" id="271448at2759"/>
<comment type="caution">
    <text evidence="1">The sequence shown here is derived from an EMBL/GenBank/DDBJ whole genome shotgun (WGS) entry which is preliminary data.</text>
</comment>
<gene>
    <name evidence="1" type="ORF">PHLCEN_2v10815</name>
</gene>
<keyword evidence="2" id="KW-1185">Reference proteome</keyword>
<accession>A0A2R6NLT3</accession>
<dbReference type="EMBL" id="MLYV02001084">
    <property type="protein sequence ID" value="PSR73324.1"/>
    <property type="molecule type" value="Genomic_DNA"/>
</dbReference>
<dbReference type="InterPro" id="IPR036388">
    <property type="entry name" value="WH-like_DNA-bd_sf"/>
</dbReference>
<dbReference type="AlphaFoldDB" id="A0A2R6NLT3"/>
<feature type="non-terminal residue" evidence="1">
    <location>
        <position position="1"/>
    </location>
</feature>
<reference evidence="1 2" key="1">
    <citation type="submission" date="2018-02" db="EMBL/GenBank/DDBJ databases">
        <title>Genome sequence of the basidiomycete white-rot fungus Phlebia centrifuga.</title>
        <authorList>
            <person name="Granchi Z."/>
            <person name="Peng M."/>
            <person name="de Vries R.P."/>
            <person name="Hilden K."/>
            <person name="Makela M.R."/>
            <person name="Grigoriev I."/>
            <person name="Riley R."/>
        </authorList>
    </citation>
    <scope>NUCLEOTIDE SEQUENCE [LARGE SCALE GENOMIC DNA]</scope>
    <source>
        <strain evidence="1 2">FBCC195</strain>
    </source>
</reference>
<evidence type="ECO:0000313" key="2">
    <source>
        <dbReference type="Proteomes" id="UP000186601"/>
    </source>
</evidence>
<evidence type="ECO:0000313" key="1">
    <source>
        <dbReference type="EMBL" id="PSR73324.1"/>
    </source>
</evidence>
<dbReference type="STRING" id="98765.A0A2R6NLT3"/>
<organism evidence="1 2">
    <name type="scientific">Hermanssonia centrifuga</name>
    <dbReference type="NCBI Taxonomy" id="98765"/>
    <lineage>
        <taxon>Eukaryota</taxon>
        <taxon>Fungi</taxon>
        <taxon>Dikarya</taxon>
        <taxon>Basidiomycota</taxon>
        <taxon>Agaricomycotina</taxon>
        <taxon>Agaricomycetes</taxon>
        <taxon>Polyporales</taxon>
        <taxon>Meruliaceae</taxon>
        <taxon>Hermanssonia</taxon>
    </lineage>
</organism>
<dbReference type="Proteomes" id="UP000186601">
    <property type="component" value="Unassembled WGS sequence"/>
</dbReference>
<name>A0A2R6NLT3_9APHY</name>
<dbReference type="Gene3D" id="1.10.10.10">
    <property type="entry name" value="Winged helix-like DNA-binding domain superfamily/Winged helix DNA-binding domain"/>
    <property type="match status" value="1"/>
</dbReference>
<proteinExistence type="predicted"/>
<protein>
    <submittedName>
        <fullName evidence="1">Uncharacterized protein</fullName>
    </submittedName>
</protein>